<organism evidence="1 2">
    <name type="scientific">Suillus subaureus</name>
    <dbReference type="NCBI Taxonomy" id="48587"/>
    <lineage>
        <taxon>Eukaryota</taxon>
        <taxon>Fungi</taxon>
        <taxon>Dikarya</taxon>
        <taxon>Basidiomycota</taxon>
        <taxon>Agaricomycotina</taxon>
        <taxon>Agaricomycetes</taxon>
        <taxon>Agaricomycetidae</taxon>
        <taxon>Boletales</taxon>
        <taxon>Suillineae</taxon>
        <taxon>Suillaceae</taxon>
        <taxon>Suillus</taxon>
    </lineage>
</organism>
<dbReference type="GeneID" id="64638477"/>
<keyword evidence="2" id="KW-1185">Reference proteome</keyword>
<dbReference type="AlphaFoldDB" id="A0A9P7EGM0"/>
<dbReference type="RefSeq" id="XP_041195886.1">
    <property type="nucleotide sequence ID" value="XM_041344461.1"/>
</dbReference>
<comment type="caution">
    <text evidence="1">The sequence shown here is derived from an EMBL/GenBank/DDBJ whole genome shotgun (WGS) entry which is preliminary data.</text>
</comment>
<evidence type="ECO:0000313" key="1">
    <source>
        <dbReference type="EMBL" id="KAG1820819.1"/>
    </source>
</evidence>
<dbReference type="EMBL" id="JABBWG010000007">
    <property type="protein sequence ID" value="KAG1820819.1"/>
    <property type="molecule type" value="Genomic_DNA"/>
</dbReference>
<protein>
    <submittedName>
        <fullName evidence="1">Uncharacterized protein</fullName>
    </submittedName>
</protein>
<name>A0A9P7EGM0_9AGAM</name>
<proteinExistence type="predicted"/>
<reference evidence="1" key="1">
    <citation type="journal article" date="2020" name="New Phytol.">
        <title>Comparative genomics reveals dynamic genome evolution in host specialist ectomycorrhizal fungi.</title>
        <authorList>
            <person name="Lofgren L.A."/>
            <person name="Nguyen N.H."/>
            <person name="Vilgalys R."/>
            <person name="Ruytinx J."/>
            <person name="Liao H.L."/>
            <person name="Branco S."/>
            <person name="Kuo A."/>
            <person name="LaButti K."/>
            <person name="Lipzen A."/>
            <person name="Andreopoulos W."/>
            <person name="Pangilinan J."/>
            <person name="Riley R."/>
            <person name="Hundley H."/>
            <person name="Na H."/>
            <person name="Barry K."/>
            <person name="Grigoriev I.V."/>
            <person name="Stajich J.E."/>
            <person name="Kennedy P.G."/>
        </authorList>
    </citation>
    <scope>NUCLEOTIDE SEQUENCE</scope>
    <source>
        <strain evidence="1">MN1</strain>
    </source>
</reference>
<gene>
    <name evidence="1" type="ORF">BJ212DRAFT_961976</name>
</gene>
<dbReference type="Proteomes" id="UP000807769">
    <property type="component" value="Unassembled WGS sequence"/>
</dbReference>
<accession>A0A9P7EGM0</accession>
<sequence length="105" mass="11819">MRGVLVHWPMVKGATGPRHLAGAAPPCPLVSSDPSRLVVPQRAQAEEPAQRYSVRLYVEVIYFPTKTKMVRGIKKARKRCLARQMDSATFNRWPMTKCDGNEVIL</sequence>
<evidence type="ECO:0000313" key="2">
    <source>
        <dbReference type="Proteomes" id="UP000807769"/>
    </source>
</evidence>